<dbReference type="InterPro" id="IPR007955">
    <property type="entry name" value="Bystin"/>
</dbReference>
<organism evidence="3 4">
    <name type="scientific">Euplotes crassus</name>
    <dbReference type="NCBI Taxonomy" id="5936"/>
    <lineage>
        <taxon>Eukaryota</taxon>
        <taxon>Sar</taxon>
        <taxon>Alveolata</taxon>
        <taxon>Ciliophora</taxon>
        <taxon>Intramacronucleata</taxon>
        <taxon>Spirotrichea</taxon>
        <taxon>Hypotrichia</taxon>
        <taxon>Euplotida</taxon>
        <taxon>Euplotidae</taxon>
        <taxon>Moneuplotes</taxon>
    </lineage>
</organism>
<dbReference type="GO" id="GO:0005730">
    <property type="term" value="C:nucleolus"/>
    <property type="evidence" value="ECO:0007669"/>
    <property type="project" value="TreeGrafter"/>
</dbReference>
<evidence type="ECO:0000256" key="2">
    <source>
        <dbReference type="SAM" id="MobiDB-lite"/>
    </source>
</evidence>
<comment type="similarity">
    <text evidence="1">Belongs to the bystin family.</text>
</comment>
<protein>
    <recommendedName>
        <fullName evidence="5">Bystin</fullName>
    </recommendedName>
</protein>
<feature type="compositionally biased region" description="Basic and acidic residues" evidence="2">
    <location>
        <begin position="33"/>
        <end position="59"/>
    </location>
</feature>
<dbReference type="Proteomes" id="UP001295684">
    <property type="component" value="Unassembled WGS sequence"/>
</dbReference>
<feature type="compositionally biased region" description="Basic and acidic residues" evidence="2">
    <location>
        <begin position="67"/>
        <end position="87"/>
    </location>
</feature>
<dbReference type="AlphaFoldDB" id="A0AAD1XEJ5"/>
<evidence type="ECO:0000313" key="4">
    <source>
        <dbReference type="Proteomes" id="UP001295684"/>
    </source>
</evidence>
<evidence type="ECO:0000313" key="3">
    <source>
        <dbReference type="EMBL" id="CAI2368322.1"/>
    </source>
</evidence>
<reference evidence="3" key="1">
    <citation type="submission" date="2023-07" db="EMBL/GenBank/DDBJ databases">
        <authorList>
            <consortium name="AG Swart"/>
            <person name="Singh M."/>
            <person name="Singh A."/>
            <person name="Seah K."/>
            <person name="Emmerich C."/>
        </authorList>
    </citation>
    <scope>NUCLEOTIDE SEQUENCE</scope>
    <source>
        <strain evidence="3">DP1</strain>
    </source>
</reference>
<evidence type="ECO:0008006" key="5">
    <source>
        <dbReference type="Google" id="ProtNLM"/>
    </source>
</evidence>
<name>A0AAD1XEJ5_EUPCR</name>
<keyword evidence="4" id="KW-1185">Reference proteome</keyword>
<evidence type="ECO:0000256" key="1">
    <source>
        <dbReference type="ARBA" id="ARBA00007114"/>
    </source>
</evidence>
<feature type="region of interest" description="Disordered" evidence="2">
    <location>
        <begin position="18"/>
        <end position="112"/>
    </location>
</feature>
<dbReference type="GO" id="GO:0005737">
    <property type="term" value="C:cytoplasm"/>
    <property type="evidence" value="ECO:0007669"/>
    <property type="project" value="TreeGrafter"/>
</dbReference>
<accession>A0AAD1XEJ5</accession>
<dbReference type="GO" id="GO:0030515">
    <property type="term" value="F:snoRNA binding"/>
    <property type="evidence" value="ECO:0007669"/>
    <property type="project" value="TreeGrafter"/>
</dbReference>
<dbReference type="GO" id="GO:0006364">
    <property type="term" value="P:rRNA processing"/>
    <property type="evidence" value="ECO:0007669"/>
    <property type="project" value="TreeGrafter"/>
</dbReference>
<dbReference type="GO" id="GO:0030688">
    <property type="term" value="C:preribosome, small subunit precursor"/>
    <property type="evidence" value="ECO:0007669"/>
    <property type="project" value="TreeGrafter"/>
</dbReference>
<dbReference type="PANTHER" id="PTHR12821">
    <property type="entry name" value="BYSTIN"/>
    <property type="match status" value="1"/>
</dbReference>
<comment type="caution">
    <text evidence="3">The sequence shown here is derived from an EMBL/GenBank/DDBJ whole genome shotgun (WGS) entry which is preliminary data.</text>
</comment>
<dbReference type="EMBL" id="CAMPGE010009455">
    <property type="protein sequence ID" value="CAI2368322.1"/>
    <property type="molecule type" value="Genomic_DNA"/>
</dbReference>
<dbReference type="Pfam" id="PF05291">
    <property type="entry name" value="Bystin"/>
    <property type="match status" value="1"/>
</dbReference>
<dbReference type="PANTHER" id="PTHR12821:SF0">
    <property type="entry name" value="BYSTIN"/>
    <property type="match status" value="1"/>
</dbReference>
<proteinExistence type="inferred from homology"/>
<sequence length="443" mass="51677">MVKGVIIDGKRIDKAIEKSKTSVPVSKRNISKKQSDQIRAKKTSEKVKKNQKKLDMMKDQKKKQREQRRQRFMPDSKEGSKPKRKNSDEEEDEHAVEVFDASTGHLNRDGYYDAPETHEEITKEDEAIIERLQQKKPEQEENKSNEMTLYDLIMRKMNQNQEKVMENYDIEELEQGVASTMNKKVVQVYRGVGTVLRHYRSGKVPKAFKVIPLLSNWENVMFLTKPHMWSAQAMYEATKIFASNFNSQMAQRFYNLVLLPAVRANIDEYKKLNYHLYMAVKKAIFKPNAFFKGFLLPLAQDCSSREAAIIGSILIKVSLPVLHASAALLKMSEYDYSIGTSYFIKVLLGKNYAIPTRVVDGLIEYFYSFSEEGLEEYGQEELNQMPVLWHQSLLIFVQKYKRYLSEEQKKKLKVVMRVRFNKSITPEIRRVLFNLKTADDMQD</sequence>
<gene>
    <name evidence="3" type="ORF">ECRASSUSDP1_LOCUS9613</name>
</gene>